<comment type="caution">
    <text evidence="3">The sequence shown here is derived from an EMBL/GenBank/DDBJ whole genome shotgun (WGS) entry which is preliminary data.</text>
</comment>
<sequence>MWDTPSSDRKEKMSTSEINEKYEKGEHRIVTETNREKLPNFIDALRRDDYMEVRPFYQRRSRWDEARQSKLIESFIINIPVPPIFLYEKSYNSYEVMDGQQRITAIADFYANKFALQELDLWPELNGMRYSDLPNKIRAGLDRRSISSIVLLKESAPHDEDAIFLRQLVFERLNTGGVKLERQELRNSLGSGLFNDTLFEIARYNLFREIWGLDEFIEEELENHKLPIYEKSFFKKMEDIEVVLRFFALRHMDKFRYGIQDFLDLYMIRSKDFTAEDCIFLKELYYKTIDTAYAIYNINIFKTYEEGRYSKNPVKGVYDGVMVALSYFSDKFEILISKKDRINELTIKLFNEEGISALTGRASTKQDLINRIDYFKKIFEKVCTEDV</sequence>
<organism evidence="3 4">
    <name type="scientific">Acinetobacter pittii</name>
    <name type="common">Acinetobacter genomosp. 3</name>
    <dbReference type="NCBI Taxonomy" id="48296"/>
    <lineage>
        <taxon>Bacteria</taxon>
        <taxon>Pseudomonadati</taxon>
        <taxon>Pseudomonadota</taxon>
        <taxon>Gammaproteobacteria</taxon>
        <taxon>Moraxellales</taxon>
        <taxon>Moraxellaceae</taxon>
        <taxon>Acinetobacter</taxon>
        <taxon>Acinetobacter calcoaceticus/baumannii complex</taxon>
    </lineage>
</organism>
<dbReference type="Pfam" id="PF03235">
    <property type="entry name" value="GmrSD_N"/>
    <property type="match status" value="1"/>
</dbReference>
<protein>
    <submittedName>
        <fullName evidence="3">DUF262 domain-containing protein</fullName>
    </submittedName>
</protein>
<evidence type="ECO:0000313" key="3">
    <source>
        <dbReference type="EMBL" id="RSO60313.1"/>
    </source>
</evidence>
<proteinExistence type="predicted"/>
<dbReference type="AlphaFoldDB" id="A0A3R9SQL5"/>
<dbReference type="InterPro" id="IPR004919">
    <property type="entry name" value="GmrSD_N"/>
</dbReference>
<gene>
    <name evidence="3" type="ORF">EA752_08770</name>
</gene>
<dbReference type="EMBL" id="RFEW01000005">
    <property type="protein sequence ID" value="RSO60313.1"/>
    <property type="molecule type" value="Genomic_DNA"/>
</dbReference>
<evidence type="ECO:0000313" key="4">
    <source>
        <dbReference type="Proteomes" id="UP000271320"/>
    </source>
</evidence>
<feature type="region of interest" description="Disordered" evidence="1">
    <location>
        <begin position="1"/>
        <end position="24"/>
    </location>
</feature>
<dbReference type="RefSeq" id="WP_017385828.1">
    <property type="nucleotide sequence ID" value="NZ_BBTQ01000005.1"/>
</dbReference>
<dbReference type="PANTHER" id="PTHR39639">
    <property type="entry name" value="CHROMOSOME 16, WHOLE GENOME SHOTGUN SEQUENCE"/>
    <property type="match status" value="1"/>
</dbReference>
<accession>A0A3R9SQL5</accession>
<dbReference type="Proteomes" id="UP000271320">
    <property type="component" value="Unassembled WGS sequence"/>
</dbReference>
<evidence type="ECO:0000259" key="2">
    <source>
        <dbReference type="Pfam" id="PF03235"/>
    </source>
</evidence>
<reference evidence="3 4" key="1">
    <citation type="submission" date="2018-10" db="EMBL/GenBank/DDBJ databases">
        <title>GWAS and RNA-Seq identify cryptic mechanisms of antimicrobial resistance in Acinetobacter baumannii.</title>
        <authorList>
            <person name="Sahl J.W."/>
        </authorList>
    </citation>
    <scope>NUCLEOTIDE SEQUENCE [LARGE SCALE GENOMIC DNA]</scope>
    <source>
        <strain evidence="3 4">TG41884</strain>
    </source>
</reference>
<feature type="domain" description="GmrSD restriction endonucleases N-terminal" evidence="2">
    <location>
        <begin position="53"/>
        <end position="188"/>
    </location>
</feature>
<evidence type="ECO:0000256" key="1">
    <source>
        <dbReference type="SAM" id="MobiDB-lite"/>
    </source>
</evidence>
<dbReference type="PANTHER" id="PTHR39639:SF1">
    <property type="entry name" value="DUF262 DOMAIN-CONTAINING PROTEIN"/>
    <property type="match status" value="1"/>
</dbReference>
<name>A0A3R9SQL5_ACIPI</name>